<feature type="domain" description="DUF6606" evidence="10">
    <location>
        <begin position="8"/>
        <end position="280"/>
    </location>
</feature>
<accession>A0AAE0LPA1</accession>
<dbReference type="InterPro" id="IPR022099">
    <property type="entry name" value="DUF3638"/>
</dbReference>
<feature type="compositionally biased region" description="Polar residues" evidence="7">
    <location>
        <begin position="1848"/>
        <end position="1863"/>
    </location>
</feature>
<evidence type="ECO:0000313" key="12">
    <source>
        <dbReference type="Proteomes" id="UP001278766"/>
    </source>
</evidence>
<reference evidence="11" key="1">
    <citation type="journal article" date="2023" name="Mol. Phylogenet. Evol.">
        <title>Genome-scale phylogeny and comparative genomics of the fungal order Sordariales.</title>
        <authorList>
            <person name="Hensen N."/>
            <person name="Bonometti L."/>
            <person name="Westerberg I."/>
            <person name="Brannstrom I.O."/>
            <person name="Guillou S."/>
            <person name="Cros-Aarteil S."/>
            <person name="Calhoun S."/>
            <person name="Haridas S."/>
            <person name="Kuo A."/>
            <person name="Mondo S."/>
            <person name="Pangilinan J."/>
            <person name="Riley R."/>
            <person name="LaButti K."/>
            <person name="Andreopoulos B."/>
            <person name="Lipzen A."/>
            <person name="Chen C."/>
            <person name="Yan M."/>
            <person name="Daum C."/>
            <person name="Ng V."/>
            <person name="Clum A."/>
            <person name="Steindorff A."/>
            <person name="Ohm R.A."/>
            <person name="Martin F."/>
            <person name="Silar P."/>
            <person name="Natvig D.O."/>
            <person name="Lalanne C."/>
            <person name="Gautier V."/>
            <person name="Ament-Velasquez S.L."/>
            <person name="Kruys A."/>
            <person name="Hutchinson M.I."/>
            <person name="Powell A.J."/>
            <person name="Barry K."/>
            <person name="Miller A.N."/>
            <person name="Grigoriev I.V."/>
            <person name="Debuchy R."/>
            <person name="Gladieux P."/>
            <person name="Hiltunen Thoren M."/>
            <person name="Johannesson H."/>
        </authorList>
    </citation>
    <scope>NUCLEOTIDE SEQUENCE</scope>
    <source>
        <strain evidence="11">CBS 168.71</strain>
    </source>
</reference>
<evidence type="ECO:0000256" key="2">
    <source>
        <dbReference type="ARBA" id="ARBA00012759"/>
    </source>
</evidence>
<evidence type="ECO:0000256" key="3">
    <source>
        <dbReference type="ARBA" id="ARBA00022670"/>
    </source>
</evidence>
<dbReference type="Pfam" id="PF20255">
    <property type="entry name" value="DUF6606"/>
    <property type="match status" value="1"/>
</dbReference>
<dbReference type="InterPro" id="IPR027417">
    <property type="entry name" value="P-loop_NTPase"/>
</dbReference>
<evidence type="ECO:0000259" key="9">
    <source>
        <dbReference type="Pfam" id="PF12359"/>
    </source>
</evidence>
<comment type="catalytic activity">
    <reaction evidence="1">
        <text>Thiol-dependent hydrolysis of ester, thioester, amide, peptide and isopeptide bonds formed by the C-terminal Gly of ubiquitin (a 76-residue protein attached to proteins as an intracellular targeting signal).</text>
        <dbReference type="EC" id="3.4.19.12"/>
    </reaction>
</comment>
<evidence type="ECO:0000313" key="11">
    <source>
        <dbReference type="EMBL" id="KAK3292397.1"/>
    </source>
</evidence>
<feature type="domain" description="DUF3638" evidence="8">
    <location>
        <begin position="2032"/>
        <end position="2257"/>
    </location>
</feature>
<keyword evidence="5" id="KW-0378">Hydrolase</keyword>
<dbReference type="Pfam" id="PF12340">
    <property type="entry name" value="DUF3638"/>
    <property type="match status" value="1"/>
</dbReference>
<comment type="caution">
    <text evidence="11">The sequence shown here is derived from an EMBL/GenBank/DDBJ whole genome shotgun (WGS) entry which is preliminary data.</text>
</comment>
<dbReference type="SUPFAM" id="SSF52540">
    <property type="entry name" value="P-loop containing nucleoside triphosphate hydrolases"/>
    <property type="match status" value="1"/>
</dbReference>
<evidence type="ECO:0000256" key="7">
    <source>
        <dbReference type="SAM" id="MobiDB-lite"/>
    </source>
</evidence>
<protein>
    <recommendedName>
        <fullName evidence="2">ubiquitinyl hydrolase 1</fullName>
        <ecNumber evidence="2">3.4.19.12</ecNumber>
    </recommendedName>
</protein>
<keyword evidence="3" id="KW-0645">Protease</keyword>
<dbReference type="InterPro" id="IPR022105">
    <property type="entry name" value="DUF3645"/>
</dbReference>
<evidence type="ECO:0000256" key="1">
    <source>
        <dbReference type="ARBA" id="ARBA00000707"/>
    </source>
</evidence>
<reference evidence="11" key="2">
    <citation type="submission" date="2023-06" db="EMBL/GenBank/DDBJ databases">
        <authorList>
            <consortium name="Lawrence Berkeley National Laboratory"/>
            <person name="Haridas S."/>
            <person name="Hensen N."/>
            <person name="Bonometti L."/>
            <person name="Westerberg I."/>
            <person name="Brannstrom I.O."/>
            <person name="Guillou S."/>
            <person name="Cros-Aarteil S."/>
            <person name="Calhoun S."/>
            <person name="Kuo A."/>
            <person name="Mondo S."/>
            <person name="Pangilinan J."/>
            <person name="Riley R."/>
            <person name="Labutti K."/>
            <person name="Andreopoulos B."/>
            <person name="Lipzen A."/>
            <person name="Chen C."/>
            <person name="Yanf M."/>
            <person name="Daum C."/>
            <person name="Ng V."/>
            <person name="Clum A."/>
            <person name="Steindorff A."/>
            <person name="Ohm R."/>
            <person name="Martin F."/>
            <person name="Silar P."/>
            <person name="Natvig D."/>
            <person name="Lalanne C."/>
            <person name="Gautier V."/>
            <person name="Ament-Velasquez S.L."/>
            <person name="Kruys A."/>
            <person name="Hutchinson M.I."/>
            <person name="Powell A.J."/>
            <person name="Barry K."/>
            <person name="Miller A.N."/>
            <person name="Grigoriev I.V."/>
            <person name="Debuchy R."/>
            <person name="Gladieux P."/>
            <person name="Thoren M.H."/>
            <person name="Johannesson H."/>
        </authorList>
    </citation>
    <scope>NUCLEOTIDE SEQUENCE</scope>
    <source>
        <strain evidence="11">CBS 168.71</strain>
    </source>
</reference>
<dbReference type="RefSeq" id="XP_062655911.1">
    <property type="nucleotide sequence ID" value="XM_062807711.1"/>
</dbReference>
<evidence type="ECO:0000256" key="5">
    <source>
        <dbReference type="ARBA" id="ARBA00022801"/>
    </source>
</evidence>
<name>A0AAE0LPA1_9PEZI</name>
<keyword evidence="4" id="KW-0833">Ubl conjugation pathway</keyword>
<dbReference type="Proteomes" id="UP001278766">
    <property type="component" value="Unassembled WGS sequence"/>
</dbReference>
<feature type="compositionally biased region" description="Acidic residues" evidence="7">
    <location>
        <begin position="3157"/>
        <end position="3172"/>
    </location>
</feature>
<evidence type="ECO:0000259" key="10">
    <source>
        <dbReference type="Pfam" id="PF20255"/>
    </source>
</evidence>
<dbReference type="Gene3D" id="3.40.50.300">
    <property type="entry name" value="P-loop containing nucleotide triphosphate hydrolases"/>
    <property type="match status" value="1"/>
</dbReference>
<dbReference type="PANTHER" id="PTHR13367:SF33">
    <property type="entry name" value="P-LOOP CONTAINING NUCLEOSIDE TRIPHOSPHATE HYDROLASE PROTEIN"/>
    <property type="match status" value="1"/>
</dbReference>
<keyword evidence="12" id="KW-1185">Reference proteome</keyword>
<sequence>MAPLLESVFNHIVLPPKLPACQESDLDAVEHNILTRLLHSCDTLGALPGQETHEAWQSVRRPLLGCLDFHQDRFDRASLRHAFSRLDAGCPVILHIAEQNCAIIIRLVPQDLGEDDVIFESFEASASSKDVLAAEGALQWDFPGRAARIPLVKFSDPSFMESLATFIEQASTESLDRFAAHSRKANVSVPEVRDTADPALITQMLLPLLEAVGSSVDVPKLRKRVRDDVSFHKALLPWRRLPFWLVLRVAIQRHLCLTLGNENGRTCYKFLICTLLSEILMDSARQLSPELTVLLRAKLCRRLAKLEMEKSKASPEARITYHRLFDSTSFFFTDAIRGATSQVETAWRRYRKEITPSVPKLPLRAPERSFRLALNNSRVYLNKVLHLANRRKKGAAMQAAVEVDCNMITDRVQQFTHRCFELAQLEERIEQDQTPATKVADCLALAQRIINLACATEGAFDPESGPGQASISILNLFDLWTKMDRCAVAQCPLLKEYHPGFHPELLDVLQLATPKEMERLKRIQKYLLDRCTRCQFGAKTIMSGPDKNSFTTRFVAASTPLEHLRGRIKVASQRAKDVAESSWKRAYDEYDVLSERLYASACSCTKKANGSYDRRKCERCQCRRKRKKLKVSVHEDFLPFESHLSAAVVFELDPPRYLAAYRDATWILIRELAHPSRPPAPSSSPHMHLKEYKPLKPFGQPESRIISIASAKKSFLQSHYKQVKMKAEKSAVLLPHGPDYRLYDAKAKTWVGDLSKPLTFGHLCGIHMPPALKSSVFPPQEHPHHDPDGPSSYEAIANRVKCPTGMSVHEFAAYQRLFSGRSRRWLSVLAELGSPNLNFSSEDAMHVIGQLATQAGPSRQHSGVLRDVHVVFQDRSFCARLAEQIGRRLRMIYSNWRETCCMEMLITLSLRLFRLAADRADRDAAHELIKTAREATLGWIAQIREDLWNSAEASAAEAIARYGVWACLLCRRTFATFEDPSPGEMSAEELDGFTQASVALQQNLVVDLGRLSPSLKSMMARDMKMAYRIRQVVEAAIRLCPLGLNRGIGRTWSDTHTDTTDPGSAADSRFGSWEFVSSRGGGQWITCVTKATGTLSLTQRLHYNYIDGRFLVNGSHIGKLPLAIRDSEDVKELFGDRHLLTFPSSRFGMSHVLARRQKGQTIHFGLRGTRVVIQAVVGREAWEHVPSHIFSGSSTWDLPLGLIENCVHWLNLRSGCLEIRRKTFAWRTRSNDWVLDVKKRQARRSNVLLVSPYSDLGQTIAGILGNFEDARKLTIFQPLHPNGRPSVELRNLALSFFVNKRCLLQCRELRAEIDPNQDAGTLYGFRSGLVLRGVPCRDERSIIAPLGAVSWRLDGIHVNVRASSADHYGRFGIDEILGQLTCPPEPRLLYTKALLHALTSFSLPDDLTRRTGTEEALRTLESGRCQPWQPIGGGAIASLLAIKGLAPDRYYYPPDKRCLQTVDWDHSLTMTIQHDSYESVVSGILKKSEQLRAFAENNNQALDSPVGPSSWLRRRAETRRLSYERRFSHPSDPVPARKDSIYQPRDRQTTLPAATHVYQVTRLLHHNTRKFHMAMPLKNVLQDWKWIGGFHHTQESNTVPPLADLVSGNMAERWGTLVDAFRHADRKDPYRPLFKLALLSFAPDTKRDVLRFLAACYALEELAVVEPPRYPSFTGFQVGEVPKLGSLEVTISKAYSESDFAVAVKHTGGTSLSAVEGVQAERLRHCKEDAVRLASFILRQWPCPKPSIEGFEAEELDVQRAAELVLPEWRRLYRNLMLSEYLDKVQKILNKYQCKADRSIPAPWCCRPSPFLVVRSGGPPVPSLAGDPFLERASHLHASLARHGGGSAQEQGPEATTQISRRIQGNAAVTAPRKAREADMLRTVLLPFVASSDNTRKEYGNSLMSSLAALETTSRCEDVEEGVPGIQMIQARILYARFDMDDQLRAAITAFSSEDSRFRWLGLGDLWVWTNPVSTLELLRSGDRSRLGQAARELLVSYGLSVVRFQRLQRIKSAQLRGDISKAAREWRNIGHTGWSPLEFPDWLLLEIESNMLIRPEQVEVARAIIAPTSGSNSVLQMNMGSGKTSCIVPMAMSVLADGGQLARLVVPKALLSQTAQIIQTRLGGLVGRDITHLPFSRRTPTGQEAPTMLPLYSELHEQARHRRGIMLTTPEHILSYKLGGLQRLADMRLDEARDMIKYQARLSETSRDVLDESDFTLAVKTQLVYPSGPQLPLDGHPYRWVTIQAILSLVEDHLPGIRNDFPQGLELSERPGGFPGTHFLQTEAEDELNSRVARDISSGRTTVLALANPERPFPCALVKRILLTRDKGIDSNLVEEFASHFPNPKIASDNILLVRGLLEKRILLLCLKKRWNVQYGFHPGRPPVAVPFDAKGVPSEQSEFGHPDVALLLTCLSFYYTGLTPAQFRAGLQHVLGSGDPATEYDRWTRGFSSLPEHLRHWNAINSEHQQQFDELWSRLRLNRSVLDHYMNTFVFPAHARQFEVKIQASGWDLPLLPLSSGPSHLSTVTSRAISTGFSGTNDSRMLLPLTIKQDDLPSLHQTNAEVLTYLLQPRNQEYHHAPWHINKEEGLLEELSQKGIRVLIDAGAYVLEQDNETLVKAWLAKDTWAQAAVYFGADSRAWVQYRSNKKAPLVATPFAEALDECLVYLDEAHTRGVDLKLPRHARGALTLALGQTKDHTVQAAMRLRELGSTQAVVFFAPPEVHQSILDVCGLQSHQAVNSSHVIAWLLEQTCRVNSQLRDLYLAQGYDFCRRSNSQLVHGDFLTDSSHRSAFLNSIRRPERQTLGEMYGAETGIASQPVAEPLASDKLSEFMRELDKQQGVGDRGVGWEGQDSAFDEEVEQEREVERFQAEHVQQKQHRPSYDALCFPGLHKSIVHFVNTGELSGGKGYRHAFDAMASTSTGKKHRVKPTKSQLFVSTEYMRTIALQGISEIDSFLRPVEWILWNPTKQVALIVVPEETELLIPMLRDKTGGGKQSSSKVHLITYMAPLTRDMSHFDRLTFYALPPLATDHQVPDWLSVELGIFAGRMYADFAGCTALRRYMERPMSAGEDSDSEAAAAAFSANPAGFLLEWLALRRGGGGGQNVTHTPVGYVCQGRPLREDHPFFAAAARQERWVSTSSNVDPHVASLRAAAAAAGDEDGGDDGSDEDEWATVDHEV</sequence>
<evidence type="ECO:0000259" key="8">
    <source>
        <dbReference type="Pfam" id="PF12340"/>
    </source>
</evidence>
<feature type="region of interest" description="Disordered" evidence="7">
    <location>
        <begin position="1840"/>
        <end position="1870"/>
    </location>
</feature>
<gene>
    <name evidence="11" type="ORF">B0H64DRAFT_467281</name>
</gene>
<keyword evidence="6" id="KW-0788">Thiol protease</keyword>
<dbReference type="GeneID" id="87844659"/>
<dbReference type="InterPro" id="IPR046541">
    <property type="entry name" value="DUF6606"/>
</dbReference>
<dbReference type="GO" id="GO:0004843">
    <property type="term" value="F:cysteine-type deubiquitinase activity"/>
    <property type="evidence" value="ECO:0007669"/>
    <property type="project" value="UniProtKB-EC"/>
</dbReference>
<evidence type="ECO:0000256" key="4">
    <source>
        <dbReference type="ARBA" id="ARBA00022786"/>
    </source>
</evidence>
<dbReference type="EC" id="3.4.19.12" evidence="2"/>
<organism evidence="11 12">
    <name type="scientific">Chaetomium fimeti</name>
    <dbReference type="NCBI Taxonomy" id="1854472"/>
    <lineage>
        <taxon>Eukaryota</taxon>
        <taxon>Fungi</taxon>
        <taxon>Dikarya</taxon>
        <taxon>Ascomycota</taxon>
        <taxon>Pezizomycotina</taxon>
        <taxon>Sordariomycetes</taxon>
        <taxon>Sordariomycetidae</taxon>
        <taxon>Sordariales</taxon>
        <taxon>Chaetomiaceae</taxon>
        <taxon>Chaetomium</taxon>
    </lineage>
</organism>
<dbReference type="InterPro" id="IPR051346">
    <property type="entry name" value="OTU_Deubiquitinase"/>
</dbReference>
<dbReference type="EMBL" id="JAUEPN010000007">
    <property type="protein sequence ID" value="KAK3292397.1"/>
    <property type="molecule type" value="Genomic_DNA"/>
</dbReference>
<dbReference type="Pfam" id="PF12359">
    <property type="entry name" value="DUF3645"/>
    <property type="match status" value="1"/>
</dbReference>
<dbReference type="GO" id="GO:0006508">
    <property type="term" value="P:proteolysis"/>
    <property type="evidence" value="ECO:0007669"/>
    <property type="project" value="UniProtKB-KW"/>
</dbReference>
<proteinExistence type="predicted"/>
<feature type="region of interest" description="Disordered" evidence="7">
    <location>
        <begin position="3148"/>
        <end position="3178"/>
    </location>
</feature>
<dbReference type="PANTHER" id="PTHR13367">
    <property type="entry name" value="UBIQUITIN THIOESTERASE"/>
    <property type="match status" value="1"/>
</dbReference>
<evidence type="ECO:0000256" key="6">
    <source>
        <dbReference type="ARBA" id="ARBA00022807"/>
    </source>
</evidence>
<feature type="domain" description="DUF3645" evidence="9">
    <location>
        <begin position="2379"/>
        <end position="2411"/>
    </location>
</feature>